<comment type="similarity">
    <text evidence="11">Belongs to the inward rectifier-type potassium channel (TC 1.A.2.1) family.</text>
</comment>
<keyword evidence="17" id="KW-1185">Reference proteome</keyword>
<evidence type="ECO:0000256" key="4">
    <source>
        <dbReference type="ARBA" id="ARBA00022692"/>
    </source>
</evidence>
<gene>
    <name evidence="16" type="ORF">RUM44_010996</name>
</gene>
<evidence type="ECO:0000256" key="2">
    <source>
        <dbReference type="ARBA" id="ARBA00022448"/>
    </source>
</evidence>
<dbReference type="Pfam" id="PF01007">
    <property type="entry name" value="IRK"/>
    <property type="match status" value="1"/>
</dbReference>
<feature type="region of interest" description="Disordered" evidence="12">
    <location>
        <begin position="1"/>
        <end position="20"/>
    </location>
</feature>
<evidence type="ECO:0000256" key="9">
    <source>
        <dbReference type="ARBA" id="ARBA00023136"/>
    </source>
</evidence>
<evidence type="ECO:0000313" key="17">
    <source>
        <dbReference type="Proteomes" id="UP001359485"/>
    </source>
</evidence>
<keyword evidence="8 11" id="KW-0406">Ion transport</keyword>
<dbReference type="InterPro" id="IPR013518">
    <property type="entry name" value="K_chnl_inward-rec_Kir_cyto"/>
</dbReference>
<keyword evidence="7 13" id="KW-1133">Transmembrane helix</keyword>
<dbReference type="InterPro" id="IPR016449">
    <property type="entry name" value="K_chnl_inward-rec_Kir"/>
</dbReference>
<accession>A0ABR1ANS5</accession>
<evidence type="ECO:0000256" key="11">
    <source>
        <dbReference type="RuleBase" id="RU003822"/>
    </source>
</evidence>
<dbReference type="InterPro" id="IPR041647">
    <property type="entry name" value="IRK_C"/>
</dbReference>
<keyword evidence="4 11" id="KW-0812">Transmembrane</keyword>
<evidence type="ECO:0000256" key="8">
    <source>
        <dbReference type="ARBA" id="ARBA00023065"/>
    </source>
</evidence>
<dbReference type="PANTHER" id="PTHR11767">
    <property type="entry name" value="INWARD RECTIFIER POTASSIUM CHANNEL"/>
    <property type="match status" value="1"/>
</dbReference>
<dbReference type="Gene3D" id="2.60.40.1400">
    <property type="entry name" value="G protein-activated inward rectifier potassium channel 1"/>
    <property type="match status" value="1"/>
</dbReference>
<keyword evidence="6 11" id="KW-0630">Potassium</keyword>
<dbReference type="PRINTS" id="PR01320">
    <property type="entry name" value="KIRCHANNEL"/>
</dbReference>
<dbReference type="InterPro" id="IPR040445">
    <property type="entry name" value="Kir_TM"/>
</dbReference>
<evidence type="ECO:0000256" key="10">
    <source>
        <dbReference type="ARBA" id="ARBA00023303"/>
    </source>
</evidence>
<evidence type="ECO:0000256" key="6">
    <source>
        <dbReference type="ARBA" id="ARBA00022958"/>
    </source>
</evidence>
<dbReference type="InterPro" id="IPR014756">
    <property type="entry name" value="Ig_E-set"/>
</dbReference>
<evidence type="ECO:0000256" key="3">
    <source>
        <dbReference type="ARBA" id="ARBA00022538"/>
    </source>
</evidence>
<evidence type="ECO:0000256" key="7">
    <source>
        <dbReference type="ARBA" id="ARBA00022989"/>
    </source>
</evidence>
<comment type="subcellular location">
    <subcellularLocation>
        <location evidence="1 11">Membrane</location>
        <topology evidence="1 11">Multi-pass membrane protein</topology>
    </subcellularLocation>
</comment>
<feature type="transmembrane region" description="Helical" evidence="13">
    <location>
        <begin position="302"/>
        <end position="325"/>
    </location>
</feature>
<feature type="domain" description="Potassium channel inwardly rectifying transmembrane" evidence="14">
    <location>
        <begin position="266"/>
        <end position="407"/>
    </location>
</feature>
<comment type="caution">
    <text evidence="16">The sequence shown here is derived from an EMBL/GenBank/DDBJ whole genome shotgun (WGS) entry which is preliminary data.</text>
</comment>
<keyword evidence="10 11" id="KW-0407">Ion channel</keyword>
<evidence type="ECO:0000256" key="12">
    <source>
        <dbReference type="SAM" id="MobiDB-lite"/>
    </source>
</evidence>
<evidence type="ECO:0000256" key="13">
    <source>
        <dbReference type="SAM" id="Phobius"/>
    </source>
</evidence>
<dbReference type="Gene3D" id="1.10.287.70">
    <property type="match status" value="1"/>
</dbReference>
<dbReference type="SUPFAM" id="SSF81296">
    <property type="entry name" value="E set domains"/>
    <property type="match status" value="1"/>
</dbReference>
<feature type="transmembrane region" description="Helical" evidence="13">
    <location>
        <begin position="378"/>
        <end position="402"/>
    </location>
</feature>
<keyword evidence="9 13" id="KW-0472">Membrane</keyword>
<reference evidence="16 17" key="1">
    <citation type="submission" date="2023-09" db="EMBL/GenBank/DDBJ databases">
        <title>Genomes of two closely related lineages of the louse Polyplax serrata with different host specificities.</title>
        <authorList>
            <person name="Martinu J."/>
            <person name="Tarabai H."/>
            <person name="Stefka J."/>
            <person name="Hypsa V."/>
        </authorList>
    </citation>
    <scope>NUCLEOTIDE SEQUENCE [LARGE SCALE GENOMIC DNA]</scope>
    <source>
        <strain evidence="16">98ZLc_SE</strain>
    </source>
</reference>
<protein>
    <submittedName>
        <fullName evidence="16">Uncharacterized protein</fullName>
    </submittedName>
</protein>
<proteinExistence type="inferred from homology"/>
<organism evidence="16 17">
    <name type="scientific">Polyplax serrata</name>
    <name type="common">Common mouse louse</name>
    <dbReference type="NCBI Taxonomy" id="468196"/>
    <lineage>
        <taxon>Eukaryota</taxon>
        <taxon>Metazoa</taxon>
        <taxon>Ecdysozoa</taxon>
        <taxon>Arthropoda</taxon>
        <taxon>Hexapoda</taxon>
        <taxon>Insecta</taxon>
        <taxon>Pterygota</taxon>
        <taxon>Neoptera</taxon>
        <taxon>Paraneoptera</taxon>
        <taxon>Psocodea</taxon>
        <taxon>Troctomorpha</taxon>
        <taxon>Phthiraptera</taxon>
        <taxon>Anoplura</taxon>
        <taxon>Polyplacidae</taxon>
        <taxon>Polyplax</taxon>
    </lineage>
</organism>
<sequence length="606" mass="69531">MKRSSGLDLTKNNDTEEEEEKVYFFGDDPDVEHASGDLNRSSQEYSLPKIFITNELERSFSLDVDDRLSKKAIHESLTNVKANEITTSNEFLLPGFCRAGSDSAVNSDRSGKLSEEDYRNIIKLVCNLQSVAKTLSDNYEKLLSNKNNKQLNFRSRDDIINATSTAVDSIKTKRDLRLLVRPEIRKSEEHPTYFRSRSRTDTLSRASSQFFFENERLLDFKANGIGNMRWNDAISVTSPCSTVLESPFDSSKKSRSQSIIFPKRSVLKNGQCNVLKKSSNSNRRIRYLQDIFTTLVDVKWRWTLVVFALSFIMSWLFYAGIYWLIAYAHGDFEHLEDENWRPCVENLFNFASCFLFSVETQHTIGYGGRATNEECPEAIFVMCIQSITGVMISAFLAGIFFAKMSRPKQRRQTLLFSRKAVICQRDTQLCLMFRVGDMRKSHIIGSSIRAHIFRTRTTREGEELPQYQCELSVSADGCESNLFFIWPVTVVHIIDKDSPLYTTSAQDLLHEDFEIVAILEGTVESTGQTTQARTSYLPNEIKWGHRFESILSYNMERQCYEVDYKSFNNTMKVATPLCSAKDLDELYMVQTEICDAMTIEPESDAR</sequence>
<name>A0ABR1ANS5_POLSC</name>
<evidence type="ECO:0000313" key="16">
    <source>
        <dbReference type="EMBL" id="KAK6624138.1"/>
    </source>
</evidence>
<keyword evidence="3 11" id="KW-0633">Potassium transport</keyword>
<dbReference type="EMBL" id="JAWJWF010000046">
    <property type="protein sequence ID" value="KAK6624138.1"/>
    <property type="molecule type" value="Genomic_DNA"/>
</dbReference>
<feature type="domain" description="Inward rectifier potassium channel C-terminal" evidence="15">
    <location>
        <begin position="414"/>
        <end position="585"/>
    </location>
</feature>
<dbReference type="Pfam" id="PF17655">
    <property type="entry name" value="IRK_C"/>
    <property type="match status" value="1"/>
</dbReference>
<evidence type="ECO:0000256" key="5">
    <source>
        <dbReference type="ARBA" id="ARBA00022882"/>
    </source>
</evidence>
<evidence type="ECO:0000256" key="1">
    <source>
        <dbReference type="ARBA" id="ARBA00004141"/>
    </source>
</evidence>
<evidence type="ECO:0000259" key="15">
    <source>
        <dbReference type="Pfam" id="PF17655"/>
    </source>
</evidence>
<evidence type="ECO:0000259" key="14">
    <source>
        <dbReference type="Pfam" id="PF01007"/>
    </source>
</evidence>
<keyword evidence="2 11" id="KW-0813">Transport</keyword>
<dbReference type="Proteomes" id="UP001359485">
    <property type="component" value="Unassembled WGS sequence"/>
</dbReference>
<dbReference type="SUPFAM" id="SSF81324">
    <property type="entry name" value="Voltage-gated potassium channels"/>
    <property type="match status" value="1"/>
</dbReference>
<dbReference type="PANTHER" id="PTHR11767:SF113">
    <property type="entry name" value="INWARDLY RECTIFYING POTASSIUM CHANNEL 2, ISOFORM D"/>
    <property type="match status" value="1"/>
</dbReference>
<keyword evidence="5 11" id="KW-0851">Voltage-gated channel</keyword>